<reference evidence="2" key="1">
    <citation type="journal article" date="2020" name="Stud. Mycol.">
        <title>101 Dothideomycetes genomes: a test case for predicting lifestyles and emergence of pathogens.</title>
        <authorList>
            <person name="Haridas S."/>
            <person name="Albert R."/>
            <person name="Binder M."/>
            <person name="Bloem J."/>
            <person name="Labutti K."/>
            <person name="Salamov A."/>
            <person name="Andreopoulos B."/>
            <person name="Baker S."/>
            <person name="Barry K."/>
            <person name="Bills G."/>
            <person name="Bluhm B."/>
            <person name="Cannon C."/>
            <person name="Castanera R."/>
            <person name="Culley D."/>
            <person name="Daum C."/>
            <person name="Ezra D."/>
            <person name="Gonzalez J."/>
            <person name="Henrissat B."/>
            <person name="Kuo A."/>
            <person name="Liang C."/>
            <person name="Lipzen A."/>
            <person name="Lutzoni F."/>
            <person name="Magnuson J."/>
            <person name="Mondo S."/>
            <person name="Nolan M."/>
            <person name="Ohm R."/>
            <person name="Pangilinan J."/>
            <person name="Park H.-J."/>
            <person name="Ramirez L."/>
            <person name="Alfaro M."/>
            <person name="Sun H."/>
            <person name="Tritt A."/>
            <person name="Yoshinaga Y."/>
            <person name="Zwiers L.-H."/>
            <person name="Turgeon B."/>
            <person name="Goodwin S."/>
            <person name="Spatafora J."/>
            <person name="Crous P."/>
            <person name="Grigoriev I."/>
        </authorList>
    </citation>
    <scope>NUCLEOTIDE SEQUENCE</scope>
    <source>
        <strain evidence="2">CBS 175.79</strain>
    </source>
</reference>
<organism evidence="2 3">
    <name type="scientific">Aaosphaeria arxii CBS 175.79</name>
    <dbReference type="NCBI Taxonomy" id="1450172"/>
    <lineage>
        <taxon>Eukaryota</taxon>
        <taxon>Fungi</taxon>
        <taxon>Dikarya</taxon>
        <taxon>Ascomycota</taxon>
        <taxon>Pezizomycotina</taxon>
        <taxon>Dothideomycetes</taxon>
        <taxon>Pleosporomycetidae</taxon>
        <taxon>Pleosporales</taxon>
        <taxon>Pleosporales incertae sedis</taxon>
        <taxon>Aaosphaeria</taxon>
    </lineage>
</organism>
<name>A0A6A5Y446_9PLEO</name>
<sequence length="116" mass="13603">MDRYLMMIFFFLYVTLCLPVFSFPLHRRSIFMVSKCFCMRSVISSLRSPVPDGSLRNICRPLPQTRRAKKRKRERERDGREPGKMNAQKPPHQLPVSYKKLGKRKSVTNLTMTPGL</sequence>
<dbReference type="AlphaFoldDB" id="A0A6A5Y446"/>
<dbReference type="GeneID" id="54278330"/>
<evidence type="ECO:0000256" key="1">
    <source>
        <dbReference type="SAM" id="MobiDB-lite"/>
    </source>
</evidence>
<gene>
    <name evidence="2" type="ORF">BU24DRAFT_124530</name>
</gene>
<feature type="region of interest" description="Disordered" evidence="1">
    <location>
        <begin position="50"/>
        <end position="116"/>
    </location>
</feature>
<protein>
    <submittedName>
        <fullName evidence="2">Uncharacterized protein</fullName>
    </submittedName>
</protein>
<dbReference type="RefSeq" id="XP_033387990.1">
    <property type="nucleotide sequence ID" value="XM_033520933.1"/>
</dbReference>
<dbReference type="Proteomes" id="UP000799778">
    <property type="component" value="Unassembled WGS sequence"/>
</dbReference>
<accession>A0A6A5Y446</accession>
<keyword evidence="3" id="KW-1185">Reference proteome</keyword>
<evidence type="ECO:0000313" key="3">
    <source>
        <dbReference type="Proteomes" id="UP000799778"/>
    </source>
</evidence>
<evidence type="ECO:0000313" key="2">
    <source>
        <dbReference type="EMBL" id="KAF2019651.1"/>
    </source>
</evidence>
<feature type="compositionally biased region" description="Polar residues" evidence="1">
    <location>
        <begin position="107"/>
        <end position="116"/>
    </location>
</feature>
<proteinExistence type="predicted"/>
<dbReference type="EMBL" id="ML978067">
    <property type="protein sequence ID" value="KAF2019651.1"/>
    <property type="molecule type" value="Genomic_DNA"/>
</dbReference>